<keyword evidence="2" id="KW-1133">Transmembrane helix</keyword>
<evidence type="ECO:0000313" key="11">
    <source>
        <dbReference type="RefSeq" id="XP_013421461.1"/>
    </source>
</evidence>
<evidence type="ECO:0000256" key="1">
    <source>
        <dbReference type="SAM" id="MobiDB-lite"/>
    </source>
</evidence>
<protein>
    <submittedName>
        <fullName evidence="5 6">Uncharacterized protein LOC106181576</fullName>
    </submittedName>
</protein>
<proteinExistence type="predicted"/>
<sequence length="234" mass="26863">MELLTMYMLTASVVCTTGLDTSLGDDKQTSPEPLSRPFSEWFQDTRTARSFLKTGFPRPASRYKRNLQEECKEGCSDEEFKEVGIHGEFVCEYMRRLVCSRRKCNSDVCAYAPGRKDCSHSNRLKINCAAGQQGSSNLDNEPQKHYQLVIIIGIPATLSLVIICVVGTLLWRYRKRYNLADDTQRRRQENCDTEDQEALKFKSSYYDDQQPPPSYSEVTRQLQPSAPILEDYEI</sequence>
<dbReference type="RefSeq" id="XP_013421456.1">
    <property type="nucleotide sequence ID" value="XM_013566002.1"/>
</dbReference>
<evidence type="ECO:0000256" key="3">
    <source>
        <dbReference type="SAM" id="SignalP"/>
    </source>
</evidence>
<dbReference type="RefSeq" id="XP_013421457.1">
    <property type="nucleotide sequence ID" value="XM_013566003.1"/>
</dbReference>
<dbReference type="RefSeq" id="XP_013421461.1">
    <property type="nucleotide sequence ID" value="XM_013566007.1"/>
</dbReference>
<feature type="chain" id="PRO_5014546041" evidence="3">
    <location>
        <begin position="19"/>
        <end position="234"/>
    </location>
</feature>
<dbReference type="RefSeq" id="XP_013421459.1">
    <property type="nucleotide sequence ID" value="XM_013566005.1"/>
</dbReference>
<name>A0A1S3KGV7_LINAN</name>
<evidence type="ECO:0000313" key="8">
    <source>
        <dbReference type="RefSeq" id="XP_013421458.1"/>
    </source>
</evidence>
<dbReference type="GeneID" id="106181576"/>
<evidence type="ECO:0000313" key="7">
    <source>
        <dbReference type="RefSeq" id="XP_013421457.1"/>
    </source>
</evidence>
<feature type="region of interest" description="Disordered" evidence="1">
    <location>
        <begin position="201"/>
        <end position="234"/>
    </location>
</feature>
<keyword evidence="2" id="KW-0812">Transmembrane</keyword>
<accession>A0A1S3KGV7</accession>
<evidence type="ECO:0000313" key="13">
    <source>
        <dbReference type="RefSeq" id="XP_013421463.1"/>
    </source>
</evidence>
<dbReference type="RefSeq" id="XP_013421458.1">
    <property type="nucleotide sequence ID" value="XM_013566004.1"/>
</dbReference>
<dbReference type="RefSeq" id="XP_013421463.1">
    <property type="nucleotide sequence ID" value="XM_013566009.1"/>
</dbReference>
<evidence type="ECO:0000313" key="4">
    <source>
        <dbReference type="Proteomes" id="UP000085678"/>
    </source>
</evidence>
<evidence type="ECO:0000256" key="2">
    <source>
        <dbReference type="SAM" id="Phobius"/>
    </source>
</evidence>
<evidence type="ECO:0000313" key="5">
    <source>
        <dbReference type="RefSeq" id="XP_013421455.1"/>
    </source>
</evidence>
<evidence type="ECO:0000313" key="10">
    <source>
        <dbReference type="RefSeq" id="XP_013421460.1"/>
    </source>
</evidence>
<evidence type="ECO:0000313" key="12">
    <source>
        <dbReference type="RefSeq" id="XP_013421462.1"/>
    </source>
</evidence>
<dbReference type="KEGG" id="lak:106181576"/>
<dbReference type="RefSeq" id="XP_013421455.1">
    <property type="nucleotide sequence ID" value="XM_013566001.1"/>
</dbReference>
<evidence type="ECO:0000313" key="9">
    <source>
        <dbReference type="RefSeq" id="XP_013421459.1"/>
    </source>
</evidence>
<keyword evidence="4" id="KW-1185">Reference proteome</keyword>
<feature type="transmembrane region" description="Helical" evidence="2">
    <location>
        <begin position="146"/>
        <end position="171"/>
    </location>
</feature>
<dbReference type="RefSeq" id="XP_013421460.1">
    <property type="nucleotide sequence ID" value="XM_013566006.1"/>
</dbReference>
<dbReference type="Proteomes" id="UP000085678">
    <property type="component" value="Unplaced"/>
</dbReference>
<organism evidence="4 11">
    <name type="scientific">Lingula anatina</name>
    <name type="common">Brachiopod</name>
    <name type="synonym">Lingula unguis</name>
    <dbReference type="NCBI Taxonomy" id="7574"/>
    <lineage>
        <taxon>Eukaryota</taxon>
        <taxon>Metazoa</taxon>
        <taxon>Spiralia</taxon>
        <taxon>Lophotrochozoa</taxon>
        <taxon>Brachiopoda</taxon>
        <taxon>Linguliformea</taxon>
        <taxon>Lingulata</taxon>
        <taxon>Lingulida</taxon>
        <taxon>Linguloidea</taxon>
        <taxon>Lingulidae</taxon>
        <taxon>Lingula</taxon>
    </lineage>
</organism>
<feature type="signal peptide" evidence="3">
    <location>
        <begin position="1"/>
        <end position="18"/>
    </location>
</feature>
<evidence type="ECO:0000313" key="6">
    <source>
        <dbReference type="RefSeq" id="XP_013421456.1"/>
    </source>
</evidence>
<keyword evidence="3" id="KW-0732">Signal</keyword>
<keyword evidence="2" id="KW-0472">Membrane</keyword>
<dbReference type="RefSeq" id="XP_013421462.1">
    <property type="nucleotide sequence ID" value="XM_013566008.1"/>
</dbReference>
<reference evidence="5 6" key="1">
    <citation type="submission" date="2025-04" db="UniProtKB">
        <authorList>
            <consortium name="RefSeq"/>
        </authorList>
    </citation>
    <scope>IDENTIFICATION</scope>
    <source>
        <tissue evidence="5 6">Gonads</tissue>
    </source>
</reference>
<gene>
    <name evidence="5 6 7 8 9 10 11 12 13" type="primary">LOC106181576</name>
</gene>
<dbReference type="AlphaFoldDB" id="A0A1S3KGV7"/>